<keyword evidence="4" id="KW-0788">Thiol protease</keyword>
<feature type="compositionally biased region" description="Low complexity" evidence="5">
    <location>
        <begin position="273"/>
        <end position="298"/>
    </location>
</feature>
<evidence type="ECO:0000313" key="9">
    <source>
        <dbReference type="Proteomes" id="UP000292685"/>
    </source>
</evidence>
<dbReference type="AlphaFoldDB" id="A0A4Q8AGL8"/>
<feature type="signal peptide" evidence="6">
    <location>
        <begin position="1"/>
        <end position="29"/>
    </location>
</feature>
<proteinExistence type="inferred from homology"/>
<dbReference type="RefSeq" id="WP_130451805.1">
    <property type="nucleotide sequence ID" value="NZ_SHLA01000001.1"/>
</dbReference>
<dbReference type="PANTHER" id="PTHR47053:SF1">
    <property type="entry name" value="MUREIN DD-ENDOPEPTIDASE MEPH-RELATED"/>
    <property type="match status" value="1"/>
</dbReference>
<dbReference type="EMBL" id="SHLA01000001">
    <property type="protein sequence ID" value="RZU63434.1"/>
    <property type="molecule type" value="Genomic_DNA"/>
</dbReference>
<evidence type="ECO:0000256" key="4">
    <source>
        <dbReference type="ARBA" id="ARBA00022807"/>
    </source>
</evidence>
<dbReference type="Gene3D" id="3.90.1720.10">
    <property type="entry name" value="endopeptidase domain like (from Nostoc punctiforme)"/>
    <property type="match status" value="1"/>
</dbReference>
<evidence type="ECO:0000256" key="5">
    <source>
        <dbReference type="SAM" id="MobiDB-lite"/>
    </source>
</evidence>
<dbReference type="InterPro" id="IPR038765">
    <property type="entry name" value="Papain-like_cys_pep_sf"/>
</dbReference>
<keyword evidence="3 8" id="KW-0378">Hydrolase</keyword>
<dbReference type="PRINTS" id="PR01217">
    <property type="entry name" value="PRICHEXTENSN"/>
</dbReference>
<gene>
    <name evidence="8" type="ORF">EV380_3052</name>
</gene>
<evidence type="ECO:0000313" key="8">
    <source>
        <dbReference type="EMBL" id="RZU63434.1"/>
    </source>
</evidence>
<feature type="compositionally biased region" description="Low complexity" evidence="5">
    <location>
        <begin position="307"/>
        <end position="321"/>
    </location>
</feature>
<evidence type="ECO:0000256" key="1">
    <source>
        <dbReference type="ARBA" id="ARBA00007074"/>
    </source>
</evidence>
<comment type="caution">
    <text evidence="8">The sequence shown here is derived from an EMBL/GenBank/DDBJ whole genome shotgun (WGS) entry which is preliminary data.</text>
</comment>
<feature type="domain" description="NlpC/P60" evidence="7">
    <location>
        <begin position="418"/>
        <end position="542"/>
    </location>
</feature>
<keyword evidence="9" id="KW-1185">Reference proteome</keyword>
<accession>A0A4Q8AGL8</accession>
<reference evidence="8 9" key="1">
    <citation type="submission" date="2019-02" db="EMBL/GenBank/DDBJ databases">
        <title>Sequencing the genomes of 1000 actinobacteria strains.</title>
        <authorList>
            <person name="Klenk H.-P."/>
        </authorList>
    </citation>
    <scope>NUCLEOTIDE SEQUENCE [LARGE SCALE GENOMIC DNA]</scope>
    <source>
        <strain evidence="8 9">DSM 17364</strain>
    </source>
</reference>
<dbReference type="SUPFAM" id="SSF54001">
    <property type="entry name" value="Cysteine proteinases"/>
    <property type="match status" value="1"/>
</dbReference>
<evidence type="ECO:0000256" key="3">
    <source>
        <dbReference type="ARBA" id="ARBA00022801"/>
    </source>
</evidence>
<feature type="compositionally biased region" description="Low complexity" evidence="5">
    <location>
        <begin position="337"/>
        <end position="392"/>
    </location>
</feature>
<organism evidence="8 9">
    <name type="scientific">Zhihengliuella halotolerans</name>
    <dbReference type="NCBI Taxonomy" id="370736"/>
    <lineage>
        <taxon>Bacteria</taxon>
        <taxon>Bacillati</taxon>
        <taxon>Actinomycetota</taxon>
        <taxon>Actinomycetes</taxon>
        <taxon>Micrococcales</taxon>
        <taxon>Micrococcaceae</taxon>
        <taxon>Zhihengliuella</taxon>
    </lineage>
</organism>
<feature type="chain" id="PRO_5020811781" evidence="6">
    <location>
        <begin position="30"/>
        <end position="542"/>
    </location>
</feature>
<dbReference type="GO" id="GO:0006508">
    <property type="term" value="P:proteolysis"/>
    <property type="evidence" value="ECO:0007669"/>
    <property type="project" value="UniProtKB-KW"/>
</dbReference>
<keyword evidence="2" id="KW-0645">Protease</keyword>
<evidence type="ECO:0000256" key="6">
    <source>
        <dbReference type="SAM" id="SignalP"/>
    </source>
</evidence>
<dbReference type="InterPro" id="IPR000064">
    <property type="entry name" value="NLP_P60_dom"/>
</dbReference>
<dbReference type="OrthoDB" id="5177647at2"/>
<dbReference type="InterPro" id="IPR051202">
    <property type="entry name" value="Peptidase_C40"/>
</dbReference>
<dbReference type="GO" id="GO:0008234">
    <property type="term" value="F:cysteine-type peptidase activity"/>
    <property type="evidence" value="ECO:0007669"/>
    <property type="project" value="UniProtKB-KW"/>
</dbReference>
<dbReference type="Pfam" id="PF00877">
    <property type="entry name" value="NLPC_P60"/>
    <property type="match status" value="1"/>
</dbReference>
<evidence type="ECO:0000256" key="2">
    <source>
        <dbReference type="ARBA" id="ARBA00022670"/>
    </source>
</evidence>
<feature type="region of interest" description="Disordered" evidence="5">
    <location>
        <begin position="265"/>
        <end position="419"/>
    </location>
</feature>
<name>A0A4Q8AGL8_9MICC</name>
<dbReference type="PANTHER" id="PTHR47053">
    <property type="entry name" value="MUREIN DD-ENDOPEPTIDASE MEPH-RELATED"/>
    <property type="match status" value="1"/>
</dbReference>
<protein>
    <submittedName>
        <fullName evidence="8">Cell wall-associated NlpC family hydrolase</fullName>
    </submittedName>
</protein>
<keyword evidence="6" id="KW-0732">Signal</keyword>
<feature type="compositionally biased region" description="Pro residues" evidence="5">
    <location>
        <begin position="393"/>
        <end position="413"/>
    </location>
</feature>
<sequence>MAQRHPLPVAFCALALVAGASLSGTTASASPQTGQLASVLGTSLPASPIAAAKLPTTAEVKAAKEDPTALQAMVERVESLIFDASHRVAEAEVAALSDQESATAAQEVLAERNAAAEDARRNAKAAEKYYEESQEAVGQLAGDLYRNAGVNPAVSALLTQSDSNDVLYKTSTMTALASNRARTLATADEAANLWSAWKDYAAACEQAAEEAAGISAAALDEAEREQASYEAALAEQERSRDELVGQLATLRETTAREEAERIEAREAEEREQQLAQAREQAPEIAPAAVPEPAAEAPAVPTPPPAVPDSEPAPSVITRPTPTKTPAPTQAPSPDVAPPTQTATPKPAPTKTAAPKPTKTATPKPSPTKTAAPKPAPTKTATPKPKPTKTAAPAPAPKPKPTPKPTPPPAPAPAPGSGSSAYEPAISWAVNIANDDRYTYLYGGNPPWQFDCSLFTQGAFRQGGVSLPRTSTQQYHSAPVKVPLSQLKRGDLVFSTSNGGSSFYHVAIYMGNGQVVHARNPSAGISVTPLSWVNNIHSYGVRY</sequence>
<dbReference type="PROSITE" id="PS51935">
    <property type="entry name" value="NLPC_P60"/>
    <property type="match status" value="1"/>
</dbReference>
<comment type="similarity">
    <text evidence="1">Belongs to the peptidase C40 family.</text>
</comment>
<dbReference type="Proteomes" id="UP000292685">
    <property type="component" value="Unassembled WGS sequence"/>
</dbReference>
<evidence type="ECO:0000259" key="7">
    <source>
        <dbReference type="PROSITE" id="PS51935"/>
    </source>
</evidence>
<feature type="compositionally biased region" description="Pro residues" evidence="5">
    <location>
        <begin position="322"/>
        <end position="336"/>
    </location>
</feature>